<dbReference type="Gramene" id="Kaladp0048s0492.1.v1.1">
    <property type="protein sequence ID" value="Kaladp0048s0492.1.v1.1.CDS.1"/>
    <property type="gene ID" value="Kaladp0048s0492.v1.1"/>
</dbReference>
<evidence type="ECO:0000259" key="1">
    <source>
        <dbReference type="Pfam" id="PF03372"/>
    </source>
</evidence>
<reference evidence="2" key="1">
    <citation type="submission" date="2021-01" db="UniProtKB">
        <authorList>
            <consortium name="EnsemblPlants"/>
        </authorList>
    </citation>
    <scope>IDENTIFICATION</scope>
</reference>
<dbReference type="AlphaFoldDB" id="A0A7N0TYK2"/>
<dbReference type="InterPro" id="IPR005135">
    <property type="entry name" value="Endo/exonuclease/phosphatase"/>
</dbReference>
<protein>
    <recommendedName>
        <fullName evidence="1">Endonuclease/exonuclease/phosphatase domain-containing protein</fullName>
    </recommendedName>
</protein>
<dbReference type="Proteomes" id="UP000594263">
    <property type="component" value="Unplaced"/>
</dbReference>
<dbReference type="Pfam" id="PF03372">
    <property type="entry name" value="Exo_endo_phos"/>
    <property type="match status" value="1"/>
</dbReference>
<dbReference type="GO" id="GO:0003824">
    <property type="term" value="F:catalytic activity"/>
    <property type="evidence" value="ECO:0007669"/>
    <property type="project" value="InterPro"/>
</dbReference>
<feature type="domain" description="Endonuclease/exonuclease/phosphatase" evidence="1">
    <location>
        <begin position="7"/>
        <end position="225"/>
    </location>
</feature>
<dbReference type="Gene3D" id="3.60.10.10">
    <property type="entry name" value="Endonuclease/exonuclease/phosphatase"/>
    <property type="match status" value="1"/>
</dbReference>
<evidence type="ECO:0000313" key="3">
    <source>
        <dbReference type="Proteomes" id="UP000594263"/>
    </source>
</evidence>
<dbReference type="OMA" id="CCITDIS"/>
<proteinExistence type="predicted"/>
<organism evidence="2 3">
    <name type="scientific">Kalanchoe fedtschenkoi</name>
    <name type="common">Lavender scallops</name>
    <name type="synonym">South American air plant</name>
    <dbReference type="NCBI Taxonomy" id="63787"/>
    <lineage>
        <taxon>Eukaryota</taxon>
        <taxon>Viridiplantae</taxon>
        <taxon>Streptophyta</taxon>
        <taxon>Embryophyta</taxon>
        <taxon>Tracheophyta</taxon>
        <taxon>Spermatophyta</taxon>
        <taxon>Magnoliopsida</taxon>
        <taxon>eudicotyledons</taxon>
        <taxon>Gunneridae</taxon>
        <taxon>Pentapetalae</taxon>
        <taxon>Saxifragales</taxon>
        <taxon>Crassulaceae</taxon>
        <taxon>Kalanchoe</taxon>
    </lineage>
</organism>
<accession>A0A7N0TYK2</accession>
<keyword evidence="3" id="KW-1185">Reference proteome</keyword>
<dbReference type="InterPro" id="IPR036691">
    <property type="entry name" value="Endo/exonu/phosph_ase_sf"/>
</dbReference>
<dbReference type="SUPFAM" id="SSF56219">
    <property type="entry name" value="DNase I-like"/>
    <property type="match status" value="1"/>
</dbReference>
<sequence length="349" mass="39936">MFTSIIWNIRGINKPTARAYLPSLIKRYQPSILVILEHKSNPSKLKQLADKLGFMAFVENSMINKHIWIMWHPSIVSLTNFIPHEQSIHCCITDISSNKSCMGSFVYGRWSRHARQRLWSFLLDQTPSHFPWIIAGDFNVVASRQDKKGGDQLQHDGSIRDFNEFMISAGVSDCGFKGNPFTWSNNQQGVRRVWVRLDRALVNGSFMAQFPGVSVTHLDRSISDHAPLLLQLDPIQKPTYKFTYLRMWKSHATFQGTVARIWADKISCNPIQNFLQKLKKTASSLTAWNRAIFGNVDRDIRQTESYITTLETTLQDGWTETTAEELVRNVTNQIGAQLHSMNKGIFSSE</sequence>
<dbReference type="PANTHER" id="PTHR33710">
    <property type="entry name" value="BNAC02G09200D PROTEIN"/>
    <property type="match status" value="1"/>
</dbReference>
<dbReference type="EnsemblPlants" id="Kaladp0048s0492.1.v1.1">
    <property type="protein sequence ID" value="Kaladp0048s0492.1.v1.1.CDS.1"/>
    <property type="gene ID" value="Kaladp0048s0492.v1.1"/>
</dbReference>
<name>A0A7N0TYK2_KALFE</name>
<dbReference type="PANTHER" id="PTHR33710:SF71">
    <property type="entry name" value="ENDONUCLEASE_EXONUCLEASE_PHOSPHATASE DOMAIN-CONTAINING PROTEIN"/>
    <property type="match status" value="1"/>
</dbReference>
<evidence type="ECO:0000313" key="2">
    <source>
        <dbReference type="EnsemblPlants" id="Kaladp0048s0492.1.v1.1.CDS.1"/>
    </source>
</evidence>